<proteinExistence type="inferred from homology"/>
<feature type="domain" description="NlpC/P60" evidence="9">
    <location>
        <begin position="352"/>
        <end position="471"/>
    </location>
</feature>
<evidence type="ECO:0000256" key="7">
    <source>
        <dbReference type="SAM" id="MobiDB-lite"/>
    </source>
</evidence>
<dbReference type="InterPro" id="IPR057309">
    <property type="entry name" value="PcsB_CC"/>
</dbReference>
<feature type="region of interest" description="Disordered" evidence="7">
    <location>
        <begin position="242"/>
        <end position="351"/>
    </location>
</feature>
<evidence type="ECO:0000256" key="6">
    <source>
        <dbReference type="SAM" id="Coils"/>
    </source>
</evidence>
<keyword evidence="4 10" id="KW-0378">Hydrolase</keyword>
<name>A0A4P6LVN5_9FIRM</name>
<dbReference type="EC" id="3.4.-.-" evidence="10"/>
<keyword evidence="3 8" id="KW-0732">Signal</keyword>
<dbReference type="Pfam" id="PF00877">
    <property type="entry name" value="NLPC_P60"/>
    <property type="match status" value="1"/>
</dbReference>
<feature type="signal peptide" evidence="8">
    <location>
        <begin position="1"/>
        <end position="24"/>
    </location>
</feature>
<dbReference type="PANTHER" id="PTHR47053:SF1">
    <property type="entry name" value="MUREIN DD-ENDOPEPTIDASE MEPH-RELATED"/>
    <property type="match status" value="1"/>
</dbReference>
<dbReference type="AlphaFoldDB" id="A0A4P6LVN5"/>
<evidence type="ECO:0000256" key="4">
    <source>
        <dbReference type="ARBA" id="ARBA00022801"/>
    </source>
</evidence>
<protein>
    <submittedName>
        <fullName evidence="10">Gamma-D-glutamyl-L-lysine endopeptidase</fullName>
        <ecNumber evidence="10">3.4.-.-</ecNumber>
    </submittedName>
</protein>
<feature type="compositionally biased region" description="Polar residues" evidence="7">
    <location>
        <begin position="338"/>
        <end position="347"/>
    </location>
</feature>
<gene>
    <name evidence="10" type="primary">ykfC_2</name>
    <name evidence="10" type="ORF">PMF13cell1_01664</name>
</gene>
<evidence type="ECO:0000256" key="8">
    <source>
        <dbReference type="SAM" id="SignalP"/>
    </source>
</evidence>
<keyword evidence="5" id="KW-0788">Thiol protease</keyword>
<dbReference type="InterPro" id="IPR038765">
    <property type="entry name" value="Papain-like_cys_pep_sf"/>
</dbReference>
<keyword evidence="6" id="KW-0175">Coiled coil</keyword>
<evidence type="ECO:0000256" key="1">
    <source>
        <dbReference type="ARBA" id="ARBA00007074"/>
    </source>
</evidence>
<keyword evidence="2" id="KW-0645">Protease</keyword>
<dbReference type="EMBL" id="CP035945">
    <property type="protein sequence ID" value="QBE96126.1"/>
    <property type="molecule type" value="Genomic_DNA"/>
</dbReference>
<sequence>MKKRIVCILLALALCHYGELPVSAAREEELQAEKEENTRKLTDINEKVNDLEYQKQQMLSDIDTLDKKLVSVLAQIELLDEQITGKKNEITETDAKLGEAETAKEKQYEAMKKRIQYIYENGGSAVWALSLLEAEDLSDFLNKAEYTEKLYDYDRKSLEEYAETISQVRELSENLTAEKAELEEMKNEQELQRASMEASLEEKKEAAYDYEKQIEEVQAQAAQYKALIEEQNQELKGLEEARKKEEEKQAKEAAKKQNEKNSEDETRNDQSKDNSDRKTEDSSAASGSSTGGTDDGTGADGDSTGNEDNAGRIDTGMSDSSTTPDTDDSSETGGSTHAGGNTQVGGSTQNGGVSGQDVVNYALQFVGNKYVWGGESLTNGVDCSGFTMKVYEHFGFSLPHYTGDQEQCGRGVSYSEAQPGDLILYSGHVAIYMGGGQIVHAANSSPYPKGGIKVSDNAAYMPIVAVRRLIG</sequence>
<dbReference type="InterPro" id="IPR051202">
    <property type="entry name" value="Peptidase_C40"/>
</dbReference>
<comment type="similarity">
    <text evidence="1">Belongs to the peptidase C40 family.</text>
</comment>
<dbReference type="Pfam" id="PF24568">
    <property type="entry name" value="CC_PcsB"/>
    <property type="match status" value="1"/>
</dbReference>
<dbReference type="SUPFAM" id="SSF54001">
    <property type="entry name" value="Cysteine proteinases"/>
    <property type="match status" value="1"/>
</dbReference>
<evidence type="ECO:0000313" key="11">
    <source>
        <dbReference type="Proteomes" id="UP000289794"/>
    </source>
</evidence>
<evidence type="ECO:0000256" key="2">
    <source>
        <dbReference type="ARBA" id="ARBA00022670"/>
    </source>
</evidence>
<feature type="chain" id="PRO_5020700237" evidence="8">
    <location>
        <begin position="25"/>
        <end position="471"/>
    </location>
</feature>
<accession>A0A4P6LVN5</accession>
<dbReference type="RefSeq" id="WP_130180425.1">
    <property type="nucleotide sequence ID" value="NZ_CP035945.1"/>
</dbReference>
<dbReference type="GO" id="GO:0008234">
    <property type="term" value="F:cysteine-type peptidase activity"/>
    <property type="evidence" value="ECO:0007669"/>
    <property type="project" value="UniProtKB-KW"/>
</dbReference>
<dbReference type="PROSITE" id="PS51935">
    <property type="entry name" value="NLPC_P60"/>
    <property type="match status" value="1"/>
</dbReference>
<dbReference type="Gene3D" id="3.90.1720.10">
    <property type="entry name" value="endopeptidase domain like (from Nostoc punctiforme)"/>
    <property type="match status" value="1"/>
</dbReference>
<dbReference type="PANTHER" id="PTHR47053">
    <property type="entry name" value="MUREIN DD-ENDOPEPTIDASE MEPH-RELATED"/>
    <property type="match status" value="1"/>
</dbReference>
<dbReference type="InterPro" id="IPR000064">
    <property type="entry name" value="NLP_P60_dom"/>
</dbReference>
<feature type="compositionally biased region" description="Basic and acidic residues" evidence="7">
    <location>
        <begin position="242"/>
        <end position="281"/>
    </location>
</feature>
<evidence type="ECO:0000259" key="9">
    <source>
        <dbReference type="PROSITE" id="PS51935"/>
    </source>
</evidence>
<dbReference type="KEGG" id="bpro:PMF13cell1_01664"/>
<evidence type="ECO:0000256" key="3">
    <source>
        <dbReference type="ARBA" id="ARBA00022729"/>
    </source>
</evidence>
<dbReference type="GO" id="GO:0006508">
    <property type="term" value="P:proteolysis"/>
    <property type="evidence" value="ECO:0007669"/>
    <property type="project" value="UniProtKB-KW"/>
</dbReference>
<evidence type="ECO:0000256" key="5">
    <source>
        <dbReference type="ARBA" id="ARBA00022807"/>
    </source>
</evidence>
<feature type="compositionally biased region" description="Low complexity" evidence="7">
    <location>
        <begin position="314"/>
        <end position="324"/>
    </location>
</feature>
<dbReference type="Proteomes" id="UP000289794">
    <property type="component" value="Chromosome"/>
</dbReference>
<organism evidence="10 11">
    <name type="scientific">Blautia producta</name>
    <dbReference type="NCBI Taxonomy" id="33035"/>
    <lineage>
        <taxon>Bacteria</taxon>
        <taxon>Bacillati</taxon>
        <taxon>Bacillota</taxon>
        <taxon>Clostridia</taxon>
        <taxon>Lachnospirales</taxon>
        <taxon>Lachnospiraceae</taxon>
        <taxon>Blautia</taxon>
    </lineage>
</organism>
<dbReference type="Gene3D" id="6.10.250.3150">
    <property type="match status" value="1"/>
</dbReference>
<feature type="coiled-coil region" evidence="6">
    <location>
        <begin position="27"/>
        <end position="82"/>
    </location>
</feature>
<reference evidence="10 11" key="1">
    <citation type="submission" date="2019-01" db="EMBL/GenBank/DDBJ databases">
        <title>PMF-metabolizing Aryl O-demethylase.</title>
        <authorList>
            <person name="Kim M."/>
        </authorList>
    </citation>
    <scope>NUCLEOTIDE SEQUENCE [LARGE SCALE GENOMIC DNA]</scope>
    <source>
        <strain evidence="10 11">PMF1</strain>
    </source>
</reference>
<evidence type="ECO:0000313" key="10">
    <source>
        <dbReference type="EMBL" id="QBE96126.1"/>
    </source>
</evidence>
<feature type="compositionally biased region" description="Gly residues" evidence="7">
    <location>
        <begin position="289"/>
        <end position="299"/>
    </location>
</feature>